<dbReference type="EMBL" id="AP017624">
    <property type="protein sequence ID" value="BAV40063.1"/>
    <property type="molecule type" value="Genomic_DNA"/>
</dbReference>
<keyword evidence="1" id="KW-1133">Transmembrane helix</keyword>
<sequence length="159" mass="17567">MALRETEFPSQFQSPLWQSDFVRFIVASVAAVLGSAMWAGLPVAPLAVAEPSTCDYPDCTPGIRPHVVLGASCDSTTYYVFGTADYYVSFATQPGRLMFCGSPRRYEPRWFRSPPMAGIKDENSSCTDFPEYYVAQAPDGLFLVCVAHDGRQAWERGDT</sequence>
<reference evidence="2 3" key="1">
    <citation type="submission" date="2016-08" db="EMBL/GenBank/DDBJ databases">
        <title>Complete genome sequence of Mycobacterium shinshuense, a subspecies of M. ulcerans.</title>
        <authorList>
            <person name="Yoshida M."/>
            <person name="Ogura Y."/>
            <person name="Hayashi T."/>
            <person name="Hoshino Y."/>
        </authorList>
    </citation>
    <scope>NUCLEOTIDE SEQUENCE [LARGE SCALE GENOMIC DNA]</scope>
    <source>
        <strain evidence="3">ATCC 33728</strain>
    </source>
</reference>
<protein>
    <submittedName>
        <fullName evidence="2">Uncharacterized protein</fullName>
    </submittedName>
</protein>
<gene>
    <name evidence="2" type="ORF">SHTP_0719</name>
</gene>
<keyword evidence="1" id="KW-0472">Membrane</keyword>
<feature type="transmembrane region" description="Helical" evidence="1">
    <location>
        <begin position="21"/>
        <end position="41"/>
    </location>
</feature>
<keyword evidence="1" id="KW-0812">Transmembrane</keyword>
<accession>A0A1B4XZ32</accession>
<dbReference type="Proteomes" id="UP000218067">
    <property type="component" value="Chromosome"/>
</dbReference>
<evidence type="ECO:0000256" key="1">
    <source>
        <dbReference type="SAM" id="Phobius"/>
    </source>
</evidence>
<evidence type="ECO:0000313" key="3">
    <source>
        <dbReference type="Proteomes" id="UP000218067"/>
    </source>
</evidence>
<organism evidence="2 3">
    <name type="scientific">Mycobacterium ulcerans subsp. shinshuense</name>
    <dbReference type="NCBI Taxonomy" id="1124626"/>
    <lineage>
        <taxon>Bacteria</taxon>
        <taxon>Bacillati</taxon>
        <taxon>Actinomycetota</taxon>
        <taxon>Actinomycetes</taxon>
        <taxon>Mycobacteriales</taxon>
        <taxon>Mycobacteriaceae</taxon>
        <taxon>Mycobacterium</taxon>
        <taxon>Mycobacterium ulcerans group</taxon>
    </lineage>
</organism>
<name>A0A1B4XZ32_MYCUL</name>
<evidence type="ECO:0000313" key="2">
    <source>
        <dbReference type="EMBL" id="BAV40063.1"/>
    </source>
</evidence>
<dbReference type="AlphaFoldDB" id="A0A1B4XZ32"/>
<proteinExistence type="predicted"/>